<accession>A0A494Z006</accession>
<dbReference type="Proteomes" id="UP000281813">
    <property type="component" value="Unassembled WGS sequence"/>
</dbReference>
<sequence>MSRKIQAVFKSENDAESTLSSLRKLQISNLRTEEYPQDAGYNDEMDFGFAVPNTQSSSFVANFQPIRLDNEQTREQSNGLAPFLLEGLVTEADYEAAKQIIEDHQGKIVQ</sequence>
<proteinExistence type="predicted"/>
<evidence type="ECO:0000313" key="1">
    <source>
        <dbReference type="EMBL" id="RKQ15844.1"/>
    </source>
</evidence>
<name>A0A494Z006_9BACI</name>
<keyword evidence="2" id="KW-1185">Reference proteome</keyword>
<gene>
    <name evidence="1" type="ORF">D8M05_08775</name>
</gene>
<dbReference type="EMBL" id="RBZO01000011">
    <property type="protein sequence ID" value="RKQ15844.1"/>
    <property type="molecule type" value="Genomic_DNA"/>
</dbReference>
<comment type="caution">
    <text evidence="1">The sequence shown here is derived from an EMBL/GenBank/DDBJ whole genome shotgun (WGS) entry which is preliminary data.</text>
</comment>
<evidence type="ECO:0000313" key="2">
    <source>
        <dbReference type="Proteomes" id="UP000281813"/>
    </source>
</evidence>
<reference evidence="1 2" key="1">
    <citation type="journal article" date="2015" name="Antonie Van Leeuwenhoek">
        <title>Oceanobacillus bengalensis sp. nov., a bacterium isolated from seawater of the Bay of Bengal.</title>
        <authorList>
            <person name="Yongchang O."/>
            <person name="Xiang W."/>
            <person name="Wang G."/>
        </authorList>
    </citation>
    <scope>NUCLEOTIDE SEQUENCE [LARGE SCALE GENOMIC DNA]</scope>
    <source>
        <strain evidence="1 2">MCCC 1K00260</strain>
    </source>
</reference>
<organism evidence="1 2">
    <name type="scientific">Oceanobacillus bengalensis</name>
    <dbReference type="NCBI Taxonomy" id="1435466"/>
    <lineage>
        <taxon>Bacteria</taxon>
        <taxon>Bacillati</taxon>
        <taxon>Bacillota</taxon>
        <taxon>Bacilli</taxon>
        <taxon>Bacillales</taxon>
        <taxon>Bacillaceae</taxon>
        <taxon>Oceanobacillus</taxon>
    </lineage>
</organism>
<dbReference type="OrthoDB" id="2607182at2"/>
<dbReference type="AlphaFoldDB" id="A0A494Z006"/>
<protein>
    <submittedName>
        <fullName evidence="1">Uncharacterized protein</fullName>
    </submittedName>
</protein>
<dbReference type="RefSeq" id="WP_121130757.1">
    <property type="nucleotide sequence ID" value="NZ_JBHUFK010000062.1"/>
</dbReference>